<dbReference type="CDD" id="cd15283">
    <property type="entry name" value="7tmC_V2R_pheromone"/>
    <property type="match status" value="1"/>
</dbReference>
<dbReference type="PANTHER" id="PTHR24061">
    <property type="entry name" value="CALCIUM-SENSING RECEPTOR-RELATED"/>
    <property type="match status" value="1"/>
</dbReference>
<sequence>MLSGENQTLPNYNCQRQKQCVAIIAGNVPTFSSQIGTLLELYKSPHVTYGPFDPILSKDRFPSVYHMATQDRPLAHGITWLLLHFDWTWIALYVADGMQGEASLQDLKAEMIKKEICVDFTERLPATTGGYVLYDFNFIIRIRISSANVYIILGDEGSVWSLIMAEEFYLILGKVLVIRNLFSSKWEDVLAANLKQQYIFHGSLLFSNKKRKIPGFKQFLKRVNSSQYPEDFVLSKLWIESFNCSLSGSLCGKIGDCPPNSSLEFIPSQVDMMTLVDSSFFIYNAVYMVAQALHQIFSQKIEMGYLGDSGQSVLPPWQVNTLYNQDIYLAPDNIGGSVCIRNDSNVTIYFNMTQINRLRLKQLVFVFPTDAEQCMQCPDQEYPNSEKTHCLPKSVTFLAFEDSMGMAMACTALCFSTVTAVVLGVFVKHQNTPIVKANNHVLSFILLISLLLCFLCSLLFIGHPNTVTCILQQVTFALVFTVAISTVLAKTITVILAFKARKPGRTMKRLLLSGTSNSVIPICSLVQVIICGIWLGTSPPFIDIDLHSEPTNLIIMCNKGSVTAFYCVLGYLGFLALGSFTVAFLARNLPDTFNEAKFLTFSMLVFCSVWVTFLPVYHSTKGKFMVAVEVFSILASSAGLLCCIFIPKCYIILIRPERNSLQSLKKQKRFQTKQVF</sequence>
<proteinExistence type="predicted"/>
<feature type="transmembrane region" description="Helical" evidence="11">
    <location>
        <begin position="404"/>
        <end position="427"/>
    </location>
</feature>
<organism evidence="13 14">
    <name type="scientific">Tupaia chinensis</name>
    <name type="common">Chinese tree shrew</name>
    <name type="synonym">Tupaia belangeri chinensis</name>
    <dbReference type="NCBI Taxonomy" id="246437"/>
    <lineage>
        <taxon>Eukaryota</taxon>
        <taxon>Metazoa</taxon>
        <taxon>Chordata</taxon>
        <taxon>Craniata</taxon>
        <taxon>Vertebrata</taxon>
        <taxon>Euteleostomi</taxon>
        <taxon>Mammalia</taxon>
        <taxon>Eutheria</taxon>
        <taxon>Euarchontoglires</taxon>
        <taxon>Scandentia</taxon>
        <taxon>Tupaiidae</taxon>
        <taxon>Tupaia</taxon>
    </lineage>
</organism>
<evidence type="ECO:0000256" key="7">
    <source>
        <dbReference type="ARBA" id="ARBA00023136"/>
    </source>
</evidence>
<feature type="transmembrane region" description="Helical" evidence="11">
    <location>
        <begin position="439"/>
        <end position="462"/>
    </location>
</feature>
<dbReference type="GO" id="GO:0004930">
    <property type="term" value="F:G protein-coupled receptor activity"/>
    <property type="evidence" value="ECO:0007669"/>
    <property type="project" value="UniProtKB-KW"/>
</dbReference>
<dbReference type="GO" id="GO:0005886">
    <property type="term" value="C:plasma membrane"/>
    <property type="evidence" value="ECO:0007669"/>
    <property type="project" value="UniProtKB-SubCell"/>
</dbReference>
<dbReference type="PROSITE" id="PS50259">
    <property type="entry name" value="G_PROTEIN_RECEP_F3_4"/>
    <property type="match status" value="1"/>
</dbReference>
<keyword evidence="4" id="KW-0732">Signal</keyword>
<gene>
    <name evidence="13" type="ORF">TREES_T100011235</name>
</gene>
<dbReference type="Pfam" id="PF00003">
    <property type="entry name" value="7tm_3"/>
    <property type="match status" value="1"/>
</dbReference>
<protein>
    <submittedName>
        <fullName evidence="13">Vomeronasal type-2 receptor 26</fullName>
    </submittedName>
</protein>
<feature type="transmembrane region" description="Helical" evidence="11">
    <location>
        <begin position="519"/>
        <end position="542"/>
    </location>
</feature>
<dbReference type="InterPro" id="IPR004073">
    <property type="entry name" value="GPCR_3_vmron_rcpt_2"/>
</dbReference>
<evidence type="ECO:0000256" key="8">
    <source>
        <dbReference type="ARBA" id="ARBA00023170"/>
    </source>
</evidence>
<accession>L8YC25</accession>
<dbReference type="InterPro" id="IPR038550">
    <property type="entry name" value="GPCR_3_9-Cys_sf"/>
</dbReference>
<dbReference type="PANTHER" id="PTHR24061:SF545">
    <property type="entry name" value="VOMERONASAL 2, RECEPTOR 118-RELATED"/>
    <property type="match status" value="1"/>
</dbReference>
<dbReference type="Gene3D" id="3.40.50.2300">
    <property type="match status" value="2"/>
</dbReference>
<keyword evidence="9" id="KW-0325">Glycoprotein</keyword>
<dbReference type="SUPFAM" id="SSF53822">
    <property type="entry name" value="Periplasmic binding protein-like I"/>
    <property type="match status" value="1"/>
</dbReference>
<dbReference type="EMBL" id="KB364454">
    <property type="protein sequence ID" value="ELV12490.1"/>
    <property type="molecule type" value="Genomic_DNA"/>
</dbReference>
<dbReference type="InterPro" id="IPR000337">
    <property type="entry name" value="GPCR_3"/>
</dbReference>
<name>L8YC25_TUPCH</name>
<evidence type="ECO:0000256" key="10">
    <source>
        <dbReference type="ARBA" id="ARBA00023224"/>
    </source>
</evidence>
<feature type="domain" description="G-protein coupled receptors family 3 profile" evidence="12">
    <location>
        <begin position="404"/>
        <end position="668"/>
    </location>
</feature>
<dbReference type="InterPro" id="IPR000068">
    <property type="entry name" value="GPCR_3_Ca_sens_rcpt-rel"/>
</dbReference>
<keyword evidence="10" id="KW-0807">Transducer</keyword>
<evidence type="ECO:0000256" key="1">
    <source>
        <dbReference type="ARBA" id="ARBA00004651"/>
    </source>
</evidence>
<evidence type="ECO:0000256" key="6">
    <source>
        <dbReference type="ARBA" id="ARBA00023040"/>
    </source>
</evidence>
<evidence type="ECO:0000313" key="14">
    <source>
        <dbReference type="Proteomes" id="UP000011518"/>
    </source>
</evidence>
<feature type="transmembrane region" description="Helical" evidence="11">
    <location>
        <begin position="598"/>
        <end position="618"/>
    </location>
</feature>
<dbReference type="Gene3D" id="2.10.50.30">
    <property type="entry name" value="GPCR, family 3, nine cysteines domain"/>
    <property type="match status" value="1"/>
</dbReference>
<dbReference type="Proteomes" id="UP000011518">
    <property type="component" value="Unassembled WGS sequence"/>
</dbReference>
<keyword evidence="7 11" id="KW-0472">Membrane</keyword>
<dbReference type="InterPro" id="IPR028082">
    <property type="entry name" value="Peripla_BP_I"/>
</dbReference>
<evidence type="ECO:0000256" key="9">
    <source>
        <dbReference type="ARBA" id="ARBA00023180"/>
    </source>
</evidence>
<evidence type="ECO:0000256" key="5">
    <source>
        <dbReference type="ARBA" id="ARBA00022989"/>
    </source>
</evidence>
<evidence type="ECO:0000256" key="2">
    <source>
        <dbReference type="ARBA" id="ARBA00022475"/>
    </source>
</evidence>
<keyword evidence="14" id="KW-1185">Reference proteome</keyword>
<feature type="transmembrane region" description="Helical" evidence="11">
    <location>
        <begin position="562"/>
        <end position="586"/>
    </location>
</feature>
<evidence type="ECO:0000256" key="4">
    <source>
        <dbReference type="ARBA" id="ARBA00022729"/>
    </source>
</evidence>
<dbReference type="InterPro" id="IPR001828">
    <property type="entry name" value="ANF_lig-bd_rcpt"/>
</dbReference>
<evidence type="ECO:0000313" key="13">
    <source>
        <dbReference type="EMBL" id="ELV12490.1"/>
    </source>
</evidence>
<keyword evidence="2" id="KW-1003">Cell membrane</keyword>
<keyword evidence="3 11" id="KW-0812">Transmembrane</keyword>
<dbReference type="PRINTS" id="PR01535">
    <property type="entry name" value="VOMERONASL2R"/>
</dbReference>
<feature type="transmembrane region" description="Helical" evidence="11">
    <location>
        <begin position="630"/>
        <end position="653"/>
    </location>
</feature>
<reference evidence="14" key="2">
    <citation type="journal article" date="2013" name="Nat. Commun.">
        <title>Genome of the Chinese tree shrew.</title>
        <authorList>
            <person name="Fan Y."/>
            <person name="Huang Z.Y."/>
            <person name="Cao C.C."/>
            <person name="Chen C.S."/>
            <person name="Chen Y.X."/>
            <person name="Fan D.D."/>
            <person name="He J."/>
            <person name="Hou H.L."/>
            <person name="Hu L."/>
            <person name="Hu X.T."/>
            <person name="Jiang X.T."/>
            <person name="Lai R."/>
            <person name="Lang Y.S."/>
            <person name="Liang B."/>
            <person name="Liao S.G."/>
            <person name="Mu D."/>
            <person name="Ma Y.Y."/>
            <person name="Niu Y.Y."/>
            <person name="Sun X.Q."/>
            <person name="Xia J.Q."/>
            <person name="Xiao J."/>
            <person name="Xiong Z.Q."/>
            <person name="Xu L."/>
            <person name="Yang L."/>
            <person name="Zhang Y."/>
            <person name="Zhao W."/>
            <person name="Zhao X.D."/>
            <person name="Zheng Y.T."/>
            <person name="Zhou J.M."/>
            <person name="Zhu Y.B."/>
            <person name="Zhang G.J."/>
            <person name="Wang J."/>
            <person name="Yao Y.G."/>
        </authorList>
    </citation>
    <scope>NUCLEOTIDE SEQUENCE [LARGE SCALE GENOMIC DNA]</scope>
</reference>
<reference evidence="14" key="1">
    <citation type="submission" date="2012-07" db="EMBL/GenBank/DDBJ databases">
        <title>Genome of the Chinese tree shrew, a rising model animal genetically related to primates.</title>
        <authorList>
            <person name="Zhang G."/>
            <person name="Fan Y."/>
            <person name="Yao Y."/>
            <person name="Huang Z."/>
        </authorList>
    </citation>
    <scope>NUCLEOTIDE SEQUENCE [LARGE SCALE GENOMIC DNA]</scope>
</reference>
<dbReference type="AlphaFoldDB" id="L8YC25"/>
<keyword evidence="5 11" id="KW-1133">Transmembrane helix</keyword>
<comment type="subcellular location">
    <subcellularLocation>
        <location evidence="1">Cell membrane</location>
        <topology evidence="1">Multi-pass membrane protein</topology>
    </subcellularLocation>
</comment>
<keyword evidence="6" id="KW-0297">G-protein coupled receptor</keyword>
<dbReference type="FunFam" id="3.40.50.2300:FF:000024">
    <property type="entry name" value="Vomeronasal 2, receptor 73"/>
    <property type="match status" value="1"/>
</dbReference>
<dbReference type="InParanoid" id="L8YC25"/>
<dbReference type="Pfam" id="PF01094">
    <property type="entry name" value="ANF_receptor"/>
    <property type="match status" value="1"/>
</dbReference>
<evidence type="ECO:0000256" key="3">
    <source>
        <dbReference type="ARBA" id="ARBA00022692"/>
    </source>
</evidence>
<feature type="transmembrane region" description="Helical" evidence="11">
    <location>
        <begin position="474"/>
        <end position="498"/>
    </location>
</feature>
<dbReference type="InterPro" id="IPR017978">
    <property type="entry name" value="GPCR_3_C"/>
</dbReference>
<evidence type="ECO:0000259" key="12">
    <source>
        <dbReference type="PROSITE" id="PS50259"/>
    </source>
</evidence>
<evidence type="ECO:0000256" key="11">
    <source>
        <dbReference type="SAM" id="Phobius"/>
    </source>
</evidence>
<dbReference type="PRINTS" id="PR00248">
    <property type="entry name" value="GPCRMGR"/>
</dbReference>
<keyword evidence="8 13" id="KW-0675">Receptor</keyword>